<evidence type="ECO:0000256" key="1">
    <source>
        <dbReference type="ARBA" id="ARBA00004651"/>
    </source>
</evidence>
<comment type="subcellular location">
    <subcellularLocation>
        <location evidence="1">Cell membrane</location>
        <topology evidence="1">Multi-pass membrane protein</topology>
    </subcellularLocation>
</comment>
<evidence type="ECO:0000256" key="4">
    <source>
        <dbReference type="ARBA" id="ARBA00022692"/>
    </source>
</evidence>
<dbReference type="PANTHER" id="PTHR34856">
    <property type="entry name" value="PROTEIN NRFD"/>
    <property type="match status" value="1"/>
</dbReference>
<dbReference type="PATRIC" id="fig|246196.56.peg.1856"/>
<feature type="transmembrane region" description="Helical" evidence="8">
    <location>
        <begin position="231"/>
        <end position="254"/>
    </location>
</feature>
<proteinExistence type="inferred from homology"/>
<gene>
    <name evidence="9" type="ordered locus">MSMEI_1804</name>
</gene>
<evidence type="ECO:0000256" key="5">
    <source>
        <dbReference type="ARBA" id="ARBA00022989"/>
    </source>
</evidence>
<dbReference type="Gene3D" id="1.20.1630.10">
    <property type="entry name" value="Formate dehydrogenase/DMSO reductase domain"/>
    <property type="match status" value="1"/>
</dbReference>
<sequence>MALRRHGGRRAGRDRGVGVRGAPNMTKGHDGGRMRELPSDAGAADMHAQTRHRRGGRDDMAVPPAEFRSYYGRQILKTPVWNWMIAAYLFSGGLSAGSALLAAGADLTGRPQLRKVSRVGALVSLLASMYFLVGDLGRPERFHHMLRVAKPSSPMSMGTWILSGYGPGAGAAAVAELMPKRLRRSRLGRLLDFAARPAGLEAAAVAPGVASYTAVLLSQTAVPAWREAHPYLPFIFTGSAAASGAGLGMLLAPVSESGPARRMAVAGAALEVAASRTMEHRLGLVGEAYTTGRPHTLRKWSEILTVGGAVGAVASGRNRWAVAASGAALLAGSALQRFGVFEAGVQSTQDPKYVVIPQRERLDAGHPARGDDR</sequence>
<feature type="compositionally biased region" description="Basic and acidic residues" evidence="7">
    <location>
        <begin position="27"/>
        <end position="38"/>
    </location>
</feature>
<feature type="transmembrane region" description="Helical" evidence="8">
    <location>
        <begin position="85"/>
        <end position="107"/>
    </location>
</feature>
<evidence type="ECO:0000313" key="10">
    <source>
        <dbReference type="Proteomes" id="UP000006158"/>
    </source>
</evidence>
<dbReference type="PANTHER" id="PTHR34856:SF2">
    <property type="entry name" value="PROTEIN NRFD"/>
    <property type="match status" value="1"/>
</dbReference>
<feature type="compositionally biased region" description="Basic residues" evidence="7">
    <location>
        <begin position="1"/>
        <end position="10"/>
    </location>
</feature>
<keyword evidence="4 8" id="KW-0812">Transmembrane</keyword>
<feature type="transmembrane region" description="Helical" evidence="8">
    <location>
        <begin position="157"/>
        <end position="177"/>
    </location>
</feature>
<dbReference type="Pfam" id="PF03916">
    <property type="entry name" value="NrfD"/>
    <property type="match status" value="1"/>
</dbReference>
<name>I7G528_MYCS2</name>
<dbReference type="Proteomes" id="UP000006158">
    <property type="component" value="Chromosome"/>
</dbReference>
<dbReference type="InterPro" id="IPR005614">
    <property type="entry name" value="NrfD-like"/>
</dbReference>
<dbReference type="EMBL" id="CP001663">
    <property type="protein sequence ID" value="AFP38276.1"/>
    <property type="molecule type" value="Genomic_DNA"/>
</dbReference>
<evidence type="ECO:0000256" key="2">
    <source>
        <dbReference type="ARBA" id="ARBA00008929"/>
    </source>
</evidence>
<dbReference type="GO" id="GO:0005886">
    <property type="term" value="C:plasma membrane"/>
    <property type="evidence" value="ECO:0007669"/>
    <property type="project" value="UniProtKB-SubCell"/>
</dbReference>
<evidence type="ECO:0000256" key="3">
    <source>
        <dbReference type="ARBA" id="ARBA00022475"/>
    </source>
</evidence>
<keyword evidence="6 8" id="KW-0472">Membrane</keyword>
<dbReference type="InterPro" id="IPR052049">
    <property type="entry name" value="Electron_transfer_protein"/>
</dbReference>
<protein>
    <submittedName>
        <fullName evidence="9">Polysulfide reductase NrfD</fullName>
    </submittedName>
</protein>
<keyword evidence="3" id="KW-1003">Cell membrane</keyword>
<organism evidence="9 10">
    <name type="scientific">Mycolicibacterium smegmatis (strain ATCC 700084 / mc(2)155)</name>
    <name type="common">Mycobacterium smegmatis</name>
    <dbReference type="NCBI Taxonomy" id="246196"/>
    <lineage>
        <taxon>Bacteria</taxon>
        <taxon>Bacillati</taxon>
        <taxon>Actinomycetota</taxon>
        <taxon>Actinomycetes</taxon>
        <taxon>Mycobacteriales</taxon>
        <taxon>Mycobacteriaceae</taxon>
        <taxon>Mycolicibacterium</taxon>
    </lineage>
</organism>
<evidence type="ECO:0000256" key="7">
    <source>
        <dbReference type="SAM" id="MobiDB-lite"/>
    </source>
</evidence>
<evidence type="ECO:0000313" key="9">
    <source>
        <dbReference type="EMBL" id="AFP38276.1"/>
    </source>
</evidence>
<comment type="similarity">
    <text evidence="2">Belongs to the NrfD family.</text>
</comment>
<dbReference type="KEGG" id="msg:MSMEI_1804"/>
<reference evidence="9 10" key="2">
    <citation type="journal article" date="2009" name="Genome Res.">
        <title>Ortho-proteogenomics: multiple proteomes investigation through orthology and a new MS-based protocol.</title>
        <authorList>
            <person name="Gallien S."/>
            <person name="Perrodou E."/>
            <person name="Carapito C."/>
            <person name="Deshayes C."/>
            <person name="Reyrat J.M."/>
            <person name="Van Dorsselaer A."/>
            <person name="Poch O."/>
            <person name="Schaeffer C."/>
            <person name="Lecompte O."/>
        </authorList>
    </citation>
    <scope>NUCLEOTIDE SEQUENCE [LARGE SCALE GENOMIC DNA]</scope>
    <source>
        <strain evidence="10">ATCC 700084 / mc(2)155</strain>
    </source>
</reference>
<dbReference type="AlphaFoldDB" id="I7G528"/>
<feature type="transmembrane region" description="Helical" evidence="8">
    <location>
        <begin position="198"/>
        <end position="219"/>
    </location>
</feature>
<feature type="transmembrane region" description="Helical" evidence="8">
    <location>
        <begin position="119"/>
        <end position="137"/>
    </location>
</feature>
<accession>I7G528</accession>
<evidence type="ECO:0000256" key="8">
    <source>
        <dbReference type="SAM" id="Phobius"/>
    </source>
</evidence>
<feature type="region of interest" description="Disordered" evidence="7">
    <location>
        <begin position="1"/>
        <end position="59"/>
    </location>
</feature>
<reference evidence="9 10" key="1">
    <citation type="journal article" date="2007" name="Genome Biol.">
        <title>Interrupted coding sequences in Mycobacterium smegmatis: authentic mutations or sequencing errors?</title>
        <authorList>
            <person name="Deshayes C."/>
            <person name="Perrodou E."/>
            <person name="Gallien S."/>
            <person name="Euphrasie D."/>
            <person name="Schaeffer C."/>
            <person name="Van-Dorsselaer A."/>
            <person name="Poch O."/>
            <person name="Lecompte O."/>
            <person name="Reyrat J.M."/>
        </authorList>
    </citation>
    <scope>NUCLEOTIDE SEQUENCE [LARGE SCALE GENOMIC DNA]</scope>
    <source>
        <strain evidence="10">ATCC 700084 / mc(2)155</strain>
    </source>
</reference>
<evidence type="ECO:0000256" key="6">
    <source>
        <dbReference type="ARBA" id="ARBA00023136"/>
    </source>
</evidence>
<keyword evidence="5 8" id="KW-1133">Transmembrane helix</keyword>